<dbReference type="Gene3D" id="3.40.50.1820">
    <property type="entry name" value="alpha/beta hydrolase"/>
    <property type="match status" value="1"/>
</dbReference>
<accession>A0A4U8YHT5</accession>
<dbReference type="GO" id="GO:0016787">
    <property type="term" value="F:hydrolase activity"/>
    <property type="evidence" value="ECO:0007669"/>
    <property type="project" value="UniProtKB-KW"/>
</dbReference>
<gene>
    <name evidence="2" type="ORF">MSL71_4280</name>
</gene>
<dbReference type="RefSeq" id="WP_180137016.1">
    <property type="nucleotide sequence ID" value="NZ_CAADHO010000001.1"/>
</dbReference>
<evidence type="ECO:0000313" key="3">
    <source>
        <dbReference type="Proteomes" id="UP000507962"/>
    </source>
</evidence>
<proteinExistence type="predicted"/>
<dbReference type="AlphaFoldDB" id="A0A4U8YHT5"/>
<dbReference type="EMBL" id="CAADHO010000001">
    <property type="protein sequence ID" value="VFQ42807.1"/>
    <property type="molecule type" value="Genomic_DNA"/>
</dbReference>
<keyword evidence="3" id="KW-1185">Reference proteome</keyword>
<evidence type="ECO:0000313" key="2">
    <source>
        <dbReference type="EMBL" id="VFQ42807.1"/>
    </source>
</evidence>
<name>A0A4U8YHT5_9BACT</name>
<feature type="region of interest" description="Disordered" evidence="1">
    <location>
        <begin position="1"/>
        <end position="21"/>
    </location>
</feature>
<dbReference type="SUPFAM" id="SSF53474">
    <property type="entry name" value="alpha/beta-Hydrolases"/>
    <property type="match status" value="1"/>
</dbReference>
<evidence type="ECO:0000256" key="1">
    <source>
        <dbReference type="SAM" id="MobiDB-lite"/>
    </source>
</evidence>
<dbReference type="Proteomes" id="UP000507962">
    <property type="component" value="Unassembled WGS sequence"/>
</dbReference>
<dbReference type="InterPro" id="IPR029058">
    <property type="entry name" value="AB_hydrolase_fold"/>
</dbReference>
<keyword evidence="2" id="KW-0378">Hydrolase</keyword>
<protein>
    <submittedName>
        <fullName evidence="2">Alpha/beta hydrolase fold</fullName>
    </submittedName>
</protein>
<organism evidence="2 3">
    <name type="scientific">Desulfoluna butyratoxydans</name>
    <dbReference type="NCBI Taxonomy" id="231438"/>
    <lineage>
        <taxon>Bacteria</taxon>
        <taxon>Pseudomonadati</taxon>
        <taxon>Thermodesulfobacteriota</taxon>
        <taxon>Desulfobacteria</taxon>
        <taxon>Desulfobacterales</taxon>
        <taxon>Desulfolunaceae</taxon>
        <taxon>Desulfoluna</taxon>
    </lineage>
</organism>
<reference evidence="2 3" key="1">
    <citation type="submission" date="2019-03" db="EMBL/GenBank/DDBJ databases">
        <authorList>
            <person name="Nijsse B."/>
        </authorList>
    </citation>
    <scope>NUCLEOTIDE SEQUENCE [LARGE SCALE GENOMIC DNA]</scope>
    <source>
        <strain evidence="2">Desulfoluna butyratoxydans MSL71</strain>
    </source>
</reference>
<sequence length="204" mass="21559">MTPMTISISQSTSNTSSVSGSLYGSGTTAVILSNMDTNDQREWEPVVEALASGPHMVVTYDYPGFSLDQSHILEAVISHVASMGATRFLLAGASRGGVASLKVASRRPHDEKIVGVAALSAPIEHEGSVFYTAEELKAIAVPKLLVNSEGDDGAADNHRMLTLFNAPKTLAIYPGDGHGTQIFDEHKEAAVEALVSFINRAFSA</sequence>